<dbReference type="InterPro" id="IPR009597">
    <property type="entry name" value="DUF1206"/>
</dbReference>
<evidence type="ECO:0000259" key="3">
    <source>
        <dbReference type="Pfam" id="PF06724"/>
    </source>
</evidence>
<feature type="transmembrane region" description="Helical" evidence="2">
    <location>
        <begin position="171"/>
        <end position="194"/>
    </location>
</feature>
<feature type="domain" description="DUF1206" evidence="3">
    <location>
        <begin position="224"/>
        <end position="291"/>
    </location>
</feature>
<sequence length="367" mass="39433">MLVTQITSQDLNAQYLATSPCGPGRLSRRQHLLIVVTGRIGWVAKAIVYAVIGGVSCESAVQGYASGAAFASPQGAFIFIGNGFLGIPALITIAVMLAMYSVWRFVEGSLGVGTDPATAAWKNFFRYRLSPSVSGAVYSAYFVFVVYLLSKNKQQRLEAQHGHAFPNSWRGSATGSLGLIFLGTAFLAATGSQLENTFSSGWHWELESDLHRMLLWATLISGHIGFAARSATFLAVAILFFRTIATNTGSDTAVANAMYQLQGSVSHRIILFLLGLGLIIYGLFATLCGVYTRTFPTKPRCDGSAQSQILPESRSPPGVGAMGAEWLRKQLSKPSTSMQDDEPGYDGQSGKAQQTCLQHALPSALNW</sequence>
<accession>A0AAW1QB70</accession>
<evidence type="ECO:0000313" key="5">
    <source>
        <dbReference type="Proteomes" id="UP001438707"/>
    </source>
</evidence>
<evidence type="ECO:0000256" key="1">
    <source>
        <dbReference type="SAM" id="MobiDB-lite"/>
    </source>
</evidence>
<protein>
    <recommendedName>
        <fullName evidence="3">DUF1206 domain-containing protein</fullName>
    </recommendedName>
</protein>
<feature type="transmembrane region" description="Helical" evidence="2">
    <location>
        <begin position="214"/>
        <end position="241"/>
    </location>
</feature>
<gene>
    <name evidence="4" type="ORF">WJX74_005892</name>
</gene>
<name>A0AAW1QB70_9CHLO</name>
<reference evidence="4 5" key="1">
    <citation type="journal article" date="2024" name="Nat. Commun.">
        <title>Phylogenomics reveals the evolutionary origins of lichenization in chlorophyte algae.</title>
        <authorList>
            <person name="Puginier C."/>
            <person name="Libourel C."/>
            <person name="Otte J."/>
            <person name="Skaloud P."/>
            <person name="Haon M."/>
            <person name="Grisel S."/>
            <person name="Petersen M."/>
            <person name="Berrin J.G."/>
            <person name="Delaux P.M."/>
            <person name="Dal Grande F."/>
            <person name="Keller J."/>
        </authorList>
    </citation>
    <scope>NUCLEOTIDE SEQUENCE [LARGE SCALE GENOMIC DNA]</scope>
    <source>
        <strain evidence="4 5">SAG 2145</strain>
    </source>
</reference>
<feature type="region of interest" description="Disordered" evidence="1">
    <location>
        <begin position="332"/>
        <end position="353"/>
    </location>
</feature>
<keyword evidence="2" id="KW-1133">Transmembrane helix</keyword>
<feature type="transmembrane region" description="Helical" evidence="2">
    <location>
        <begin position="132"/>
        <end position="150"/>
    </location>
</feature>
<keyword evidence="2" id="KW-0472">Membrane</keyword>
<proteinExistence type="predicted"/>
<keyword evidence="5" id="KW-1185">Reference proteome</keyword>
<feature type="transmembrane region" description="Helical" evidence="2">
    <location>
        <begin position="269"/>
        <end position="292"/>
    </location>
</feature>
<evidence type="ECO:0000256" key="2">
    <source>
        <dbReference type="SAM" id="Phobius"/>
    </source>
</evidence>
<dbReference type="Proteomes" id="UP001438707">
    <property type="component" value="Unassembled WGS sequence"/>
</dbReference>
<comment type="caution">
    <text evidence="4">The sequence shown here is derived from an EMBL/GenBank/DDBJ whole genome shotgun (WGS) entry which is preliminary data.</text>
</comment>
<dbReference type="EMBL" id="JALJOS010000065">
    <property type="protein sequence ID" value="KAK9817559.1"/>
    <property type="molecule type" value="Genomic_DNA"/>
</dbReference>
<keyword evidence="2" id="KW-0812">Transmembrane</keyword>
<organism evidence="4 5">
    <name type="scientific">Apatococcus lobatus</name>
    <dbReference type="NCBI Taxonomy" id="904363"/>
    <lineage>
        <taxon>Eukaryota</taxon>
        <taxon>Viridiplantae</taxon>
        <taxon>Chlorophyta</taxon>
        <taxon>core chlorophytes</taxon>
        <taxon>Trebouxiophyceae</taxon>
        <taxon>Chlorellales</taxon>
        <taxon>Chlorellaceae</taxon>
        <taxon>Apatococcus</taxon>
    </lineage>
</organism>
<feature type="transmembrane region" description="Helical" evidence="2">
    <location>
        <begin position="76"/>
        <end position="103"/>
    </location>
</feature>
<dbReference type="AlphaFoldDB" id="A0AAW1QB70"/>
<dbReference type="Pfam" id="PF06724">
    <property type="entry name" value="DUF1206"/>
    <property type="match status" value="1"/>
</dbReference>
<evidence type="ECO:0000313" key="4">
    <source>
        <dbReference type="EMBL" id="KAK9817559.1"/>
    </source>
</evidence>